<feature type="domain" description="Peptidase S8/S53" evidence="7">
    <location>
        <begin position="145"/>
        <end position="435"/>
    </location>
</feature>
<keyword evidence="6" id="KW-0732">Signal</keyword>
<comment type="similarity">
    <text evidence="1 5">Belongs to the peptidase S8 family.</text>
</comment>
<dbReference type="InterPro" id="IPR000209">
    <property type="entry name" value="Peptidase_S8/S53_dom"/>
</dbReference>
<organism evidence="9 10">
    <name type="scientific">Runella defluvii</name>
    <dbReference type="NCBI Taxonomy" id="370973"/>
    <lineage>
        <taxon>Bacteria</taxon>
        <taxon>Pseudomonadati</taxon>
        <taxon>Bacteroidota</taxon>
        <taxon>Cytophagia</taxon>
        <taxon>Cytophagales</taxon>
        <taxon>Spirosomataceae</taxon>
        <taxon>Runella</taxon>
    </lineage>
</organism>
<evidence type="ECO:0000256" key="4">
    <source>
        <dbReference type="ARBA" id="ARBA00022825"/>
    </source>
</evidence>
<dbReference type="Pfam" id="PF00082">
    <property type="entry name" value="Peptidase_S8"/>
    <property type="match status" value="1"/>
</dbReference>
<evidence type="ECO:0000259" key="8">
    <source>
        <dbReference type="Pfam" id="PF20009"/>
    </source>
</evidence>
<dbReference type="RefSeq" id="WP_221225695.1">
    <property type="nucleotide sequence ID" value="NZ_JACIBY010000010.1"/>
</dbReference>
<dbReference type="SUPFAM" id="SSF49785">
    <property type="entry name" value="Galactose-binding domain-like"/>
    <property type="match status" value="1"/>
</dbReference>
<feature type="signal peptide" evidence="6">
    <location>
        <begin position="1"/>
        <end position="21"/>
    </location>
</feature>
<dbReference type="InterPro" id="IPR008979">
    <property type="entry name" value="Galactose-bd-like_sf"/>
</dbReference>
<dbReference type="Pfam" id="PF20009">
    <property type="entry name" value="GEVED"/>
    <property type="match status" value="1"/>
</dbReference>
<dbReference type="GO" id="GO:0006508">
    <property type="term" value="P:proteolysis"/>
    <property type="evidence" value="ECO:0007669"/>
    <property type="project" value="UniProtKB-KW"/>
</dbReference>
<keyword evidence="10" id="KW-1185">Reference proteome</keyword>
<comment type="caution">
    <text evidence="9">The sequence shown here is derived from an EMBL/GenBank/DDBJ whole genome shotgun (WGS) entry which is preliminary data.</text>
</comment>
<proteinExistence type="inferred from homology"/>
<dbReference type="PROSITE" id="PS51892">
    <property type="entry name" value="SUBTILASE"/>
    <property type="match status" value="1"/>
</dbReference>
<evidence type="ECO:0000259" key="7">
    <source>
        <dbReference type="Pfam" id="PF00082"/>
    </source>
</evidence>
<evidence type="ECO:0000256" key="5">
    <source>
        <dbReference type="PROSITE-ProRule" id="PRU01240"/>
    </source>
</evidence>
<dbReference type="PANTHER" id="PTHR43806">
    <property type="entry name" value="PEPTIDASE S8"/>
    <property type="match status" value="1"/>
</dbReference>
<feature type="chain" id="PRO_5030848974" description="Peptidase S8" evidence="6">
    <location>
        <begin position="22"/>
        <end position="1344"/>
    </location>
</feature>
<reference evidence="9 10" key="1">
    <citation type="submission" date="2020-08" db="EMBL/GenBank/DDBJ databases">
        <title>Genomic Encyclopedia of Type Strains, Phase IV (KMG-IV): sequencing the most valuable type-strain genomes for metagenomic binning, comparative biology and taxonomic classification.</title>
        <authorList>
            <person name="Goeker M."/>
        </authorList>
    </citation>
    <scope>NUCLEOTIDE SEQUENCE [LARGE SCALE GENOMIC DNA]</scope>
    <source>
        <strain evidence="9 10">DSM 17976</strain>
    </source>
</reference>
<dbReference type="InterPro" id="IPR023828">
    <property type="entry name" value="Peptidase_S8_Ser-AS"/>
</dbReference>
<gene>
    <name evidence="9" type="ORF">FHS57_004428</name>
</gene>
<feature type="domain" description="GEVED" evidence="8">
    <location>
        <begin position="654"/>
        <end position="732"/>
    </location>
</feature>
<dbReference type="SUPFAM" id="SSF52743">
    <property type="entry name" value="Subtilisin-like"/>
    <property type="match status" value="1"/>
</dbReference>
<dbReference type="GO" id="GO:0004252">
    <property type="term" value="F:serine-type endopeptidase activity"/>
    <property type="evidence" value="ECO:0007669"/>
    <property type="project" value="UniProtKB-UniRule"/>
</dbReference>
<dbReference type="InterPro" id="IPR045474">
    <property type="entry name" value="GEVED"/>
</dbReference>
<evidence type="ECO:0000256" key="2">
    <source>
        <dbReference type="ARBA" id="ARBA00022670"/>
    </source>
</evidence>
<dbReference type="InterPro" id="IPR034058">
    <property type="entry name" value="TagA/B/C/D_pept_dom"/>
</dbReference>
<dbReference type="PROSITE" id="PS00138">
    <property type="entry name" value="SUBTILASE_SER"/>
    <property type="match status" value="1"/>
</dbReference>
<keyword evidence="4 5" id="KW-0720">Serine protease</keyword>
<dbReference type="Gene3D" id="2.60.120.380">
    <property type="match status" value="1"/>
</dbReference>
<dbReference type="InterPro" id="IPR036852">
    <property type="entry name" value="Peptidase_S8/S53_dom_sf"/>
</dbReference>
<feature type="active site" description="Charge relay system" evidence="5">
    <location>
        <position position="382"/>
    </location>
</feature>
<dbReference type="EMBL" id="JACIBY010000010">
    <property type="protein sequence ID" value="MBB3840408.1"/>
    <property type="molecule type" value="Genomic_DNA"/>
</dbReference>
<name>A0A7W5ZN46_9BACT</name>
<evidence type="ECO:0000256" key="3">
    <source>
        <dbReference type="ARBA" id="ARBA00022801"/>
    </source>
</evidence>
<feature type="active site" description="Charge relay system" evidence="5">
    <location>
        <position position="130"/>
    </location>
</feature>
<dbReference type="PANTHER" id="PTHR43806:SF11">
    <property type="entry name" value="CEREVISIN-RELATED"/>
    <property type="match status" value="1"/>
</dbReference>
<protein>
    <recommendedName>
        <fullName evidence="11">Peptidase S8</fullName>
    </recommendedName>
</protein>
<evidence type="ECO:0008006" key="11">
    <source>
        <dbReference type="Google" id="ProtNLM"/>
    </source>
</evidence>
<feature type="active site" description="Charge relay system" evidence="5">
    <location>
        <position position="157"/>
    </location>
</feature>
<keyword evidence="3 5" id="KW-0378">Hydrolase</keyword>
<evidence type="ECO:0000256" key="6">
    <source>
        <dbReference type="SAM" id="SignalP"/>
    </source>
</evidence>
<keyword evidence="2 5" id="KW-0645">Protease</keyword>
<evidence type="ECO:0000256" key="1">
    <source>
        <dbReference type="ARBA" id="ARBA00011073"/>
    </source>
</evidence>
<sequence>MHFRFYLIFCVSALIGSTMYAQRSPLYSTEQQQKIRNVRQSIDNQYRLAAAELQQLAKKNNWVERQSFPDGSVMILAGVSETGQPLYDITTTNVGAAFTTRTNTLYNDGGLGLNLTGGSAPMKDRLAIWDGGQVLGTHTELAGRVTQVDNVTTTDAHATHVSGTMIATGVNPRAKGMSNAATLLAHDFSNDTPEMVNLAPDVLISNHSYGTVSGWRYNSARPGTDVNRKWEWYGDSTVNEQYDYKMGFYDTRAREWDRVAYNAPYYLIVNAAGNARGSNGPPAGTPYFLGGSTRTSTIQRANQDGYDLIATYGNAKNILTVGAVSVLSNGYNQISDPRISSFSSWGPTDDGRIKPDIVGVGVSVFSTTSTSNNAYTVLSGTSMASPNVSGSLFLLQELYQQQNKKFMRSSTLKGLAIHTADDAGNPGPDYQYGWGLLNMKQAAEVILNRDLNHVLTERTLAINEVYSTQVVASGRGPLVATICWTDPEAQASSVSAANFNNRTPKLINDLDIRVSDGTMESLPWILDPNQPSENATQGDNIRDNVEQIRITNPVPGRTYTITVKHKGTTLTNTSQAYALIVSGIGGKVFCESKANSNADTKIAQVTFGNVVQAGKEGCQDYSDFTTQVVAVAAGQTLPLEVKLTSCGGDFDKVVKAFVDWNGDGDFDDPNENVATSDVLKGNATFKADVKAPSGLVVGNLARVRIVCVETNTPSSVVACGVYAKGETQEYLVRYVRPTRDVALASLVTPENNFCGNQLKNITVQVRNVGTETQQNIPVSVQVRDASGALVGTINGNVNQAIAPFSTATMTLSDALLSKLVSGQNYQFICRTNLANDQDTANNVLREVRTVAAVPTVTLATATYCDTDPLSLISRDSGTAFWYDSPTEAKPFAIGNFASSSLKVPNGTFYVALNDFSGNVGPASKSLHGGGSYAGNFGPAPLIKTEVPLILESARLYTATSGRLTFTVMGLDDRFVSSTTIDVTASRNPNVPNTGAPAGQYADDPSDEGKVYPLNLSIPQAGNYKITIEYENGATIYRSNVGVTGFPYSIPGVIALRGALFAQNNTVDTLTNAYYYLYDLKVKSFGCPSERVAIAAKTATKSTPSISFDGAASICEGSSLTLKAPVNAGIYQWYFNSQPVSGAVGNSFDAIQAGNYAVSTSVNNCLPTLSTPVALTTRKPEKPTITVVDGITLRSNATTSNQWLINGLPIPGATSATFTAFQTGSYSVRANVSGCGEVVSDEVRITITALEDNATSTVATSRVYPNPAHAFLVCEYVPPTNTKPTAIRATLYDLGGRMVGQQQMEKIEKTFRTQFNVTFLQSGTFFAIFEEEGTPMRVVHTIQKL</sequence>
<dbReference type="Proteomes" id="UP000541352">
    <property type="component" value="Unassembled WGS sequence"/>
</dbReference>
<evidence type="ECO:0000313" key="9">
    <source>
        <dbReference type="EMBL" id="MBB3840408.1"/>
    </source>
</evidence>
<dbReference type="Gene3D" id="3.40.50.200">
    <property type="entry name" value="Peptidase S8/S53 domain"/>
    <property type="match status" value="1"/>
</dbReference>
<evidence type="ECO:0000313" key="10">
    <source>
        <dbReference type="Proteomes" id="UP000541352"/>
    </source>
</evidence>
<dbReference type="InterPro" id="IPR050131">
    <property type="entry name" value="Peptidase_S8_subtilisin-like"/>
</dbReference>
<accession>A0A7W5ZN46</accession>
<dbReference type="CDD" id="cd04842">
    <property type="entry name" value="Peptidases_S8_Kp43_protease"/>
    <property type="match status" value="1"/>
</dbReference>